<dbReference type="FunFam" id="3.40.50.720:FF:000143">
    <property type="entry name" value="Fatty acyl-CoA reductase"/>
    <property type="match status" value="1"/>
</dbReference>
<feature type="transmembrane region" description="Helical" evidence="10">
    <location>
        <begin position="489"/>
        <end position="507"/>
    </location>
</feature>
<evidence type="ECO:0000259" key="11">
    <source>
        <dbReference type="Pfam" id="PF03015"/>
    </source>
</evidence>
<evidence type="ECO:0000256" key="5">
    <source>
        <dbReference type="ARBA" id="ARBA00022857"/>
    </source>
</evidence>
<dbReference type="CDD" id="cd05236">
    <property type="entry name" value="FAR-N_SDR_e"/>
    <property type="match status" value="1"/>
</dbReference>
<dbReference type="PANTHER" id="PTHR11011:SF45">
    <property type="entry name" value="FATTY ACYL-COA REDUCTASE CG8306-RELATED"/>
    <property type="match status" value="1"/>
</dbReference>
<dbReference type="AlphaFoldDB" id="A0A9N9WS83"/>
<dbReference type="GO" id="GO:0016020">
    <property type="term" value="C:membrane"/>
    <property type="evidence" value="ECO:0007669"/>
    <property type="project" value="UniProtKB-SubCell"/>
</dbReference>
<dbReference type="SUPFAM" id="SSF51735">
    <property type="entry name" value="NAD(P)-binding Rossmann-fold domains"/>
    <property type="match status" value="1"/>
</dbReference>
<evidence type="ECO:0000256" key="8">
    <source>
        <dbReference type="ARBA" id="ARBA00023136"/>
    </source>
</evidence>
<evidence type="ECO:0000256" key="2">
    <source>
        <dbReference type="ARBA" id="ARBA00005928"/>
    </source>
</evidence>
<organism evidence="13 14">
    <name type="scientific">Chironomus riparius</name>
    <dbReference type="NCBI Taxonomy" id="315576"/>
    <lineage>
        <taxon>Eukaryota</taxon>
        <taxon>Metazoa</taxon>
        <taxon>Ecdysozoa</taxon>
        <taxon>Arthropoda</taxon>
        <taxon>Hexapoda</taxon>
        <taxon>Insecta</taxon>
        <taxon>Pterygota</taxon>
        <taxon>Neoptera</taxon>
        <taxon>Endopterygota</taxon>
        <taxon>Diptera</taxon>
        <taxon>Nematocera</taxon>
        <taxon>Chironomoidea</taxon>
        <taxon>Chironomidae</taxon>
        <taxon>Chironominae</taxon>
        <taxon>Chironomus</taxon>
    </lineage>
</organism>
<reference evidence="13" key="2">
    <citation type="submission" date="2022-10" db="EMBL/GenBank/DDBJ databases">
        <authorList>
            <consortium name="ENA_rothamsted_submissions"/>
            <consortium name="culmorum"/>
            <person name="King R."/>
        </authorList>
    </citation>
    <scope>NUCLEOTIDE SEQUENCE</scope>
</reference>
<evidence type="ECO:0000256" key="6">
    <source>
        <dbReference type="ARBA" id="ARBA00022989"/>
    </source>
</evidence>
<keyword evidence="6 10" id="KW-1133">Transmembrane helix</keyword>
<dbReference type="GO" id="GO:0005777">
    <property type="term" value="C:peroxisome"/>
    <property type="evidence" value="ECO:0007669"/>
    <property type="project" value="TreeGrafter"/>
</dbReference>
<evidence type="ECO:0000313" key="14">
    <source>
        <dbReference type="Proteomes" id="UP001153620"/>
    </source>
</evidence>
<dbReference type="EMBL" id="OU895878">
    <property type="protein sequence ID" value="CAG9803846.1"/>
    <property type="molecule type" value="Genomic_DNA"/>
</dbReference>
<evidence type="ECO:0000256" key="3">
    <source>
        <dbReference type="ARBA" id="ARBA00022516"/>
    </source>
</evidence>
<comment type="similarity">
    <text evidence="2 10">Belongs to the fatty acyl-CoA reductase family.</text>
</comment>
<dbReference type="InterPro" id="IPR033640">
    <property type="entry name" value="FAR_C"/>
</dbReference>
<dbReference type="OrthoDB" id="429813at2759"/>
<evidence type="ECO:0000256" key="9">
    <source>
        <dbReference type="ARBA" id="ARBA00052530"/>
    </source>
</evidence>
<keyword evidence="8 10" id="KW-0472">Membrane</keyword>
<keyword evidence="10" id="KW-0560">Oxidoreductase</keyword>
<comment type="function">
    <text evidence="10">Catalyzes the reduction of fatty acyl-CoA to fatty alcohols.</text>
</comment>
<keyword evidence="5 10" id="KW-0521">NADP</keyword>
<accession>A0A9N9WS83</accession>
<dbReference type="InterPro" id="IPR036291">
    <property type="entry name" value="NAD(P)-bd_dom_sf"/>
</dbReference>
<proteinExistence type="inferred from homology"/>
<feature type="transmembrane region" description="Helical" evidence="10">
    <location>
        <begin position="348"/>
        <end position="368"/>
    </location>
</feature>
<dbReference type="PANTHER" id="PTHR11011">
    <property type="entry name" value="MALE STERILITY PROTEIN 2-RELATED"/>
    <property type="match status" value="1"/>
</dbReference>
<dbReference type="Gene3D" id="3.40.50.720">
    <property type="entry name" value="NAD(P)-binding Rossmann-like Domain"/>
    <property type="match status" value="1"/>
</dbReference>
<gene>
    <name evidence="13" type="ORF">CHIRRI_LOCUS6742</name>
</gene>
<sequence>MTSNVADFYRNKNVFITGGTGFVGIALVEKILRSTDVGKVYMLIRPKKGKSIEERLQDITKNAVFSRLLEEKSPDVFKKLIAVSGDVGEENLGLSAIDRELLINNVNIVIHSAATLDFQASLRPTVMINLLGTRQVMELCKQIKNLNSMVHISSAYVNSFFLETEEKLYPSPEDADKVIEIVKAKNDAELDLITSDLIKNHPNTYTFTKHLAEHEVAKCASVVHAGIIRPSMITASWNEPVKGWTISKNGPQGFLMGASKGVIRRLPVDPKLIYDYIPVDMVVNQVIATAYHVAQKKSGELSIFHCTTSSCNPFKWDILGEKTNELLTMFPLKSAVWYPYLKFSPSLFLFKLSAILIHFIPAYILDFVTRIAGGRPILVRLHTNVWDSLKLLERFIFTEWKFHNKNTQLLSKTMSPVDQEMFNFDVLPLDWIDYFTNLAQGVRIYLNNEPLKTLPAAKKKHKILLILHILLQVSIHCGVWKLVATILGMPMMKCIIAVPLSYFILGLL</sequence>
<dbReference type="InterPro" id="IPR026055">
    <property type="entry name" value="FAR"/>
</dbReference>
<name>A0A9N9WS83_9DIPT</name>
<comment type="subcellular location">
    <subcellularLocation>
        <location evidence="1">Membrane</location>
        <topology evidence="1">Multi-pass membrane protein</topology>
    </subcellularLocation>
</comment>
<dbReference type="EC" id="1.2.1.84" evidence="10"/>
<feature type="domain" description="Fatty acyl-CoA reductase C-terminal" evidence="11">
    <location>
        <begin position="358"/>
        <end position="449"/>
    </location>
</feature>
<dbReference type="GO" id="GO:0035336">
    <property type="term" value="P:long-chain fatty-acyl-CoA metabolic process"/>
    <property type="evidence" value="ECO:0007669"/>
    <property type="project" value="TreeGrafter"/>
</dbReference>
<evidence type="ECO:0000256" key="1">
    <source>
        <dbReference type="ARBA" id="ARBA00004141"/>
    </source>
</evidence>
<dbReference type="Pfam" id="PF03015">
    <property type="entry name" value="Sterile"/>
    <property type="match status" value="1"/>
</dbReference>
<dbReference type="CDD" id="cd09071">
    <property type="entry name" value="FAR_C"/>
    <property type="match status" value="1"/>
</dbReference>
<keyword evidence="4 10" id="KW-0812">Transmembrane</keyword>
<dbReference type="GO" id="GO:0102965">
    <property type="term" value="F:alcohol-forming long-chain fatty acyl-CoA reductase activity"/>
    <property type="evidence" value="ECO:0007669"/>
    <property type="project" value="UniProtKB-EC"/>
</dbReference>
<evidence type="ECO:0000256" key="7">
    <source>
        <dbReference type="ARBA" id="ARBA00023098"/>
    </source>
</evidence>
<dbReference type="InterPro" id="IPR013120">
    <property type="entry name" value="FAR_NAD-bd"/>
</dbReference>
<feature type="transmembrane region" description="Helical" evidence="10">
    <location>
        <begin position="463"/>
        <end position="483"/>
    </location>
</feature>
<evidence type="ECO:0000256" key="4">
    <source>
        <dbReference type="ARBA" id="ARBA00022692"/>
    </source>
</evidence>
<keyword evidence="7 10" id="KW-0443">Lipid metabolism</keyword>
<dbReference type="Proteomes" id="UP001153620">
    <property type="component" value="Chromosome 2"/>
</dbReference>
<evidence type="ECO:0000313" key="13">
    <source>
        <dbReference type="EMBL" id="CAG9803846.1"/>
    </source>
</evidence>
<keyword evidence="3 10" id="KW-0444">Lipid biosynthesis</keyword>
<comment type="catalytic activity">
    <reaction evidence="9 10">
        <text>a long-chain fatty acyl-CoA + 2 NADPH + 2 H(+) = a long-chain primary fatty alcohol + 2 NADP(+) + CoA</text>
        <dbReference type="Rhea" id="RHEA:52716"/>
        <dbReference type="ChEBI" id="CHEBI:15378"/>
        <dbReference type="ChEBI" id="CHEBI:57287"/>
        <dbReference type="ChEBI" id="CHEBI:57783"/>
        <dbReference type="ChEBI" id="CHEBI:58349"/>
        <dbReference type="ChEBI" id="CHEBI:77396"/>
        <dbReference type="ChEBI" id="CHEBI:83139"/>
        <dbReference type="EC" id="1.2.1.84"/>
    </reaction>
</comment>
<evidence type="ECO:0000259" key="12">
    <source>
        <dbReference type="Pfam" id="PF07993"/>
    </source>
</evidence>
<dbReference type="GO" id="GO:0080019">
    <property type="term" value="F:alcohol-forming very long-chain fatty acyl-CoA reductase activity"/>
    <property type="evidence" value="ECO:0007669"/>
    <property type="project" value="InterPro"/>
</dbReference>
<feature type="domain" description="Thioester reductase (TE)" evidence="12">
    <location>
        <begin position="16"/>
        <end position="285"/>
    </location>
</feature>
<protein>
    <recommendedName>
        <fullName evidence="10">Fatty acyl-CoA reductase</fullName>
        <ecNumber evidence="10">1.2.1.84</ecNumber>
    </recommendedName>
</protein>
<keyword evidence="14" id="KW-1185">Reference proteome</keyword>
<reference evidence="13" key="1">
    <citation type="submission" date="2022-01" db="EMBL/GenBank/DDBJ databases">
        <authorList>
            <person name="King R."/>
        </authorList>
    </citation>
    <scope>NUCLEOTIDE SEQUENCE</scope>
</reference>
<evidence type="ECO:0000256" key="10">
    <source>
        <dbReference type="RuleBase" id="RU363097"/>
    </source>
</evidence>
<dbReference type="Pfam" id="PF07993">
    <property type="entry name" value="NAD_binding_4"/>
    <property type="match status" value="1"/>
</dbReference>